<protein>
    <submittedName>
        <fullName evidence="2">Uncharacterized protein</fullName>
    </submittedName>
</protein>
<gene>
    <name evidence="2" type="ORF">IGS68_12715</name>
</gene>
<keyword evidence="1" id="KW-1133">Transmembrane helix</keyword>
<evidence type="ECO:0000313" key="2">
    <source>
        <dbReference type="EMBL" id="QQP92005.1"/>
    </source>
</evidence>
<keyword evidence="3" id="KW-1185">Reference proteome</keyword>
<dbReference type="RefSeq" id="WP_201080507.1">
    <property type="nucleotide sequence ID" value="NZ_CP067420.1"/>
</dbReference>
<dbReference type="Proteomes" id="UP000595197">
    <property type="component" value="Chromosome"/>
</dbReference>
<keyword evidence="1" id="KW-0812">Transmembrane</keyword>
<proteinExistence type="predicted"/>
<accession>A0ABX7BC78</accession>
<name>A0ABX7BC78_9PROT</name>
<evidence type="ECO:0000313" key="3">
    <source>
        <dbReference type="Proteomes" id="UP000595197"/>
    </source>
</evidence>
<reference evidence="2" key="1">
    <citation type="submission" date="2021-02" db="EMBL/GenBank/DDBJ databases">
        <title>Skermanella TT6 skin isolate.</title>
        <authorList>
            <person name="Lee K."/>
            <person name="Ganzorig M."/>
        </authorList>
    </citation>
    <scope>NUCLEOTIDE SEQUENCE</scope>
    <source>
        <strain evidence="2">TT6</strain>
    </source>
</reference>
<keyword evidence="1" id="KW-0472">Membrane</keyword>
<dbReference type="EMBL" id="CP067420">
    <property type="protein sequence ID" value="QQP92005.1"/>
    <property type="molecule type" value="Genomic_DNA"/>
</dbReference>
<organism evidence="2 3">
    <name type="scientific">Skermanella cutis</name>
    <dbReference type="NCBI Taxonomy" id="2775420"/>
    <lineage>
        <taxon>Bacteria</taxon>
        <taxon>Pseudomonadati</taxon>
        <taxon>Pseudomonadota</taxon>
        <taxon>Alphaproteobacteria</taxon>
        <taxon>Rhodospirillales</taxon>
        <taxon>Azospirillaceae</taxon>
        <taxon>Skermanella</taxon>
    </lineage>
</organism>
<feature type="transmembrane region" description="Helical" evidence="1">
    <location>
        <begin position="15"/>
        <end position="38"/>
    </location>
</feature>
<sequence>MHIAAGQTASFTRNYAVAALAGLALTVAVAGGIAFTAWQGPSDLLAVPGASLPENTRPMILVPLPR</sequence>
<evidence type="ECO:0000256" key="1">
    <source>
        <dbReference type="SAM" id="Phobius"/>
    </source>
</evidence>